<sequence>MKILYVAPQNPADINVFSGISFYIYKSFIELGHQVICCDIPDFFASKYGGLKHRFYSRVHNKQYFTDADPVVNTVWKYSLNQKLKSLNVDYDLVFSWHPWAGLLVKTNKPYVFWYDSTFELSLGHYYTKFCDYSVEQSLALDRKALERCSFAIYSSEWAATSAMKTLGAQSYKVFSIPFGANLDHIPTPTEVEQAIHRRIQRQQHKEIKLLFIGRDWQRKDGQTALDVLSLLNTQGYKPHLTIVGCEPRISDSMQDMVTIYPFLDKNHPADRTRISNLYLDSDFFIMTSFAESYGIVYCEALAHGCPCLATNIGGIGTIVSNEKTGYLFERRDDLPHQIMQRITQCCQSPENYQKLAQSCYQAYWDSFNWSTAAQKLNPLLEKAIADFKAR</sequence>
<evidence type="ECO:0000313" key="4">
    <source>
        <dbReference type="Proteomes" id="UP001154265"/>
    </source>
</evidence>
<evidence type="ECO:0000313" key="3">
    <source>
        <dbReference type="EMBL" id="MDG2991536.1"/>
    </source>
</evidence>
<dbReference type="Proteomes" id="UP001154265">
    <property type="component" value="Unassembled WGS sequence"/>
</dbReference>
<dbReference type="Gene3D" id="3.40.50.2000">
    <property type="entry name" value="Glycogen Phosphorylase B"/>
    <property type="match status" value="2"/>
</dbReference>
<keyword evidence="4" id="KW-1185">Reference proteome</keyword>
<name>A0ABT6F100_9SYNE</name>
<dbReference type="RefSeq" id="WP_277867401.1">
    <property type="nucleotide sequence ID" value="NZ_JAKKUT010000002.1"/>
</dbReference>
<dbReference type="PANTHER" id="PTHR46401:SF2">
    <property type="entry name" value="GLYCOSYLTRANSFERASE WBBK-RELATED"/>
    <property type="match status" value="1"/>
</dbReference>
<proteinExistence type="predicted"/>
<comment type="caution">
    <text evidence="3">The sequence shown here is derived from an EMBL/GenBank/DDBJ whole genome shotgun (WGS) entry which is preliminary data.</text>
</comment>
<evidence type="ECO:0000259" key="2">
    <source>
        <dbReference type="Pfam" id="PF00534"/>
    </source>
</evidence>
<accession>A0ABT6F100</accession>
<dbReference type="Pfam" id="PF00534">
    <property type="entry name" value="Glycos_transf_1"/>
    <property type="match status" value="1"/>
</dbReference>
<dbReference type="CDD" id="cd03801">
    <property type="entry name" value="GT4_PimA-like"/>
    <property type="match status" value="1"/>
</dbReference>
<feature type="domain" description="Glycosyl transferase family 1" evidence="2">
    <location>
        <begin position="196"/>
        <end position="359"/>
    </location>
</feature>
<protein>
    <submittedName>
        <fullName evidence="3">Glycosyltransferase family 4 protein</fullName>
    </submittedName>
</protein>
<reference evidence="3" key="2">
    <citation type="submission" date="2022-01" db="EMBL/GenBank/DDBJ databases">
        <authorList>
            <person name="Zivanovic Y."/>
            <person name="Moreira D."/>
            <person name="Lopez-Garcia P."/>
        </authorList>
    </citation>
    <scope>NUCLEOTIDE SEQUENCE</scope>
    <source>
        <strain evidence="3">G9</strain>
    </source>
</reference>
<dbReference type="PANTHER" id="PTHR46401">
    <property type="entry name" value="GLYCOSYLTRANSFERASE WBBK-RELATED"/>
    <property type="match status" value="1"/>
</dbReference>
<dbReference type="EMBL" id="JAKKUT010000002">
    <property type="protein sequence ID" value="MDG2991536.1"/>
    <property type="molecule type" value="Genomic_DNA"/>
</dbReference>
<dbReference type="SUPFAM" id="SSF53756">
    <property type="entry name" value="UDP-Glycosyltransferase/glycogen phosphorylase"/>
    <property type="match status" value="1"/>
</dbReference>
<dbReference type="InterPro" id="IPR001296">
    <property type="entry name" value="Glyco_trans_1"/>
</dbReference>
<gene>
    <name evidence="3" type="ORF">L3556_11435</name>
</gene>
<organism evidence="3 4">
    <name type="scientific">Candidatus Synechococcus calcipolaris G9</name>
    <dbReference type="NCBI Taxonomy" id="1497997"/>
    <lineage>
        <taxon>Bacteria</taxon>
        <taxon>Bacillati</taxon>
        <taxon>Cyanobacteriota</taxon>
        <taxon>Cyanophyceae</taxon>
        <taxon>Synechococcales</taxon>
        <taxon>Synechococcaceae</taxon>
        <taxon>Synechococcus</taxon>
    </lineage>
</organism>
<keyword evidence="1" id="KW-0808">Transferase</keyword>
<reference evidence="3" key="1">
    <citation type="journal article" date="2022" name="Genome Biol. Evol.">
        <title>A New Gene Family Diagnostic for Intracellular Biomineralization of Amorphous Ca Carbonates by Cyanobacteria.</title>
        <authorList>
            <person name="Benzerara K."/>
            <person name="Duprat E."/>
            <person name="Bitard-Feildel T."/>
            <person name="Caumes G."/>
            <person name="Cassier-Chauvat C."/>
            <person name="Chauvat F."/>
            <person name="Dezi M."/>
            <person name="Diop S.I."/>
            <person name="Gaschignard G."/>
            <person name="Gorgen S."/>
            <person name="Gugger M."/>
            <person name="Lopez-Garcia P."/>
            <person name="Millet M."/>
            <person name="Skouri-Panet F."/>
            <person name="Moreira D."/>
            <person name="Callebaut I."/>
        </authorList>
    </citation>
    <scope>NUCLEOTIDE SEQUENCE</scope>
    <source>
        <strain evidence="3">G9</strain>
    </source>
</reference>
<evidence type="ECO:0000256" key="1">
    <source>
        <dbReference type="ARBA" id="ARBA00022679"/>
    </source>
</evidence>